<dbReference type="PANTHER" id="PTHR37564">
    <property type="entry name" value="KINETOPLAST DNA-ASSOCIATED PROTEIN"/>
    <property type="match status" value="1"/>
</dbReference>
<evidence type="ECO:0000256" key="1">
    <source>
        <dbReference type="SAM" id="MobiDB-lite"/>
    </source>
</evidence>
<evidence type="ECO:0000313" key="2">
    <source>
        <dbReference type="EMBL" id="CUG89165.1"/>
    </source>
</evidence>
<protein>
    <submittedName>
        <fullName evidence="2">Kinetoplast-associated protein 4, putative</fullName>
    </submittedName>
</protein>
<dbReference type="PANTHER" id="PTHR37564:SF4">
    <property type="entry name" value="DNA-ASSOCIATED PROTEIN, PUTATIVE-RELATED"/>
    <property type="match status" value="1"/>
</dbReference>
<reference evidence="3" key="1">
    <citation type="submission" date="2015-09" db="EMBL/GenBank/DDBJ databases">
        <authorList>
            <consortium name="Pathogen Informatics"/>
        </authorList>
    </citation>
    <scope>NUCLEOTIDE SEQUENCE [LARGE SCALE GENOMIC DNA]</scope>
    <source>
        <strain evidence="3">Lake Konstanz</strain>
    </source>
</reference>
<dbReference type="Proteomes" id="UP000051952">
    <property type="component" value="Unassembled WGS sequence"/>
</dbReference>
<dbReference type="AlphaFoldDB" id="A0A0S4JL06"/>
<proteinExistence type="predicted"/>
<accession>A0A0S4JL06</accession>
<gene>
    <name evidence="2" type="ORF">BSAL_19650</name>
</gene>
<sequence>MFRRSVIVRINAFALFLKECKGRKELAGLTVPQRGPALGALYRALTKNQLTALRARAAKIPPSPRKPRHVVPTTHAPTKYNLFIKQQMSVLPTGPQKDRMKAAAQLWREQQSKPTTKKQKK</sequence>
<dbReference type="InterPro" id="IPR052695">
    <property type="entry name" value="Kinetoplast-DNA-binding"/>
</dbReference>
<organism evidence="2 3">
    <name type="scientific">Bodo saltans</name>
    <name type="common">Flagellated protozoan</name>
    <dbReference type="NCBI Taxonomy" id="75058"/>
    <lineage>
        <taxon>Eukaryota</taxon>
        <taxon>Discoba</taxon>
        <taxon>Euglenozoa</taxon>
        <taxon>Kinetoplastea</taxon>
        <taxon>Metakinetoplastina</taxon>
        <taxon>Eubodonida</taxon>
        <taxon>Bodonidae</taxon>
        <taxon>Bodo</taxon>
    </lineage>
</organism>
<dbReference type="VEuPathDB" id="TriTrypDB:BSAL_19650"/>
<keyword evidence="3" id="KW-1185">Reference proteome</keyword>
<dbReference type="EMBL" id="CYKH01001710">
    <property type="protein sequence ID" value="CUG89165.1"/>
    <property type="molecule type" value="Genomic_DNA"/>
</dbReference>
<name>A0A0S4JL06_BODSA</name>
<evidence type="ECO:0000313" key="3">
    <source>
        <dbReference type="Proteomes" id="UP000051952"/>
    </source>
</evidence>
<feature type="region of interest" description="Disordered" evidence="1">
    <location>
        <begin position="94"/>
        <end position="121"/>
    </location>
</feature>